<dbReference type="RefSeq" id="XP_006679742.1">
    <property type="nucleotide sequence ID" value="XM_006679679.1"/>
</dbReference>
<dbReference type="GeneID" id="18243430"/>
<evidence type="ECO:0000256" key="2">
    <source>
        <dbReference type="ARBA" id="ARBA00022692"/>
    </source>
</evidence>
<evidence type="ECO:0000259" key="6">
    <source>
        <dbReference type="PROSITE" id="PS51503"/>
    </source>
</evidence>
<evidence type="ECO:0000256" key="1">
    <source>
        <dbReference type="ARBA" id="ARBA00004173"/>
    </source>
</evidence>
<reference evidence="7 8" key="1">
    <citation type="submission" date="2009-12" db="EMBL/GenBank/DDBJ databases">
        <title>The draft genome of Batrachochytrium dendrobatidis.</title>
        <authorList>
            <consortium name="US DOE Joint Genome Institute (JGI-PGF)"/>
            <person name="Kuo A."/>
            <person name="Salamov A."/>
            <person name="Schmutz J."/>
            <person name="Lucas S."/>
            <person name="Pitluck S."/>
            <person name="Rosenblum E."/>
            <person name="Stajich J."/>
            <person name="Eisen M."/>
            <person name="Grigoriev I.V."/>
        </authorList>
    </citation>
    <scope>NUCLEOTIDE SEQUENCE [LARGE SCALE GENOMIC DNA]</scope>
    <source>
        <strain evidence="8">JAM81 / FGSC 10211</strain>
    </source>
</reference>
<evidence type="ECO:0000256" key="3">
    <source>
        <dbReference type="ARBA" id="ARBA00022989"/>
    </source>
</evidence>
<organism evidence="7 8">
    <name type="scientific">Batrachochytrium dendrobatidis (strain JAM81 / FGSC 10211)</name>
    <name type="common">Frog chytrid fungus</name>
    <dbReference type="NCBI Taxonomy" id="684364"/>
    <lineage>
        <taxon>Eukaryota</taxon>
        <taxon>Fungi</taxon>
        <taxon>Fungi incertae sedis</taxon>
        <taxon>Chytridiomycota</taxon>
        <taxon>Chytridiomycota incertae sedis</taxon>
        <taxon>Chytridiomycetes</taxon>
        <taxon>Rhizophydiales</taxon>
        <taxon>Rhizophydiales incertae sedis</taxon>
        <taxon>Batrachochytrium</taxon>
    </lineage>
</organism>
<dbReference type="InParanoid" id="F4P445"/>
<evidence type="ECO:0000313" key="8">
    <source>
        <dbReference type="Proteomes" id="UP000007241"/>
    </source>
</evidence>
<dbReference type="PROSITE" id="PS51503">
    <property type="entry name" value="HIG1"/>
    <property type="match status" value="1"/>
</dbReference>
<evidence type="ECO:0000256" key="4">
    <source>
        <dbReference type="ARBA" id="ARBA00023136"/>
    </source>
</evidence>
<evidence type="ECO:0000256" key="5">
    <source>
        <dbReference type="SAM" id="Phobius"/>
    </source>
</evidence>
<accession>F4P445</accession>
<keyword evidence="4 5" id="KW-0472">Membrane</keyword>
<feature type="domain" description="HIG1" evidence="6">
    <location>
        <begin position="1"/>
        <end position="82"/>
    </location>
</feature>
<sequence length="96" mass="11134">MSDETLWQRAKRKFGENPFILPAVGLTVFALYRMFDSMHRRDVIAFQKAQRFRIGAQGLAMFVLVSGIWYQDYKFKLRTAVSLPEPETESISTAQQ</sequence>
<dbReference type="Proteomes" id="UP000007241">
    <property type="component" value="Unassembled WGS sequence"/>
</dbReference>
<dbReference type="GO" id="GO:0097250">
    <property type="term" value="P:mitochondrial respirasome assembly"/>
    <property type="evidence" value="ECO:0000318"/>
    <property type="project" value="GO_Central"/>
</dbReference>
<feature type="transmembrane region" description="Helical" evidence="5">
    <location>
        <begin position="14"/>
        <end position="32"/>
    </location>
</feature>
<dbReference type="Pfam" id="PF04588">
    <property type="entry name" value="HIG_1_N"/>
    <property type="match status" value="1"/>
</dbReference>
<dbReference type="InterPro" id="IPR007667">
    <property type="entry name" value="Hypoxia_induced_domain"/>
</dbReference>
<gene>
    <name evidence="7" type="ORF">BATDEDRAFT_89273</name>
</gene>
<name>F4P445_BATDJ</name>
<dbReference type="GO" id="GO:0005739">
    <property type="term" value="C:mitochondrion"/>
    <property type="evidence" value="ECO:0000318"/>
    <property type="project" value="GO_Central"/>
</dbReference>
<dbReference type="OrthoDB" id="6604018at2759"/>
<dbReference type="AlphaFoldDB" id="F4P445"/>
<feature type="transmembrane region" description="Helical" evidence="5">
    <location>
        <begin position="52"/>
        <end position="70"/>
    </location>
</feature>
<keyword evidence="2 5" id="KW-0812">Transmembrane</keyword>
<comment type="subcellular location">
    <subcellularLocation>
        <location evidence="1">Mitochondrion</location>
    </subcellularLocation>
</comment>
<dbReference type="HOGENOM" id="CLU_2359369_0_0_1"/>
<keyword evidence="8" id="KW-1185">Reference proteome</keyword>
<proteinExistence type="predicted"/>
<dbReference type="EMBL" id="GL882885">
    <property type="protein sequence ID" value="EGF79975.1"/>
    <property type="molecule type" value="Genomic_DNA"/>
</dbReference>
<protein>
    <recommendedName>
        <fullName evidence="6">HIG1 domain-containing protein</fullName>
    </recommendedName>
</protein>
<keyword evidence="3 5" id="KW-1133">Transmembrane helix</keyword>
<evidence type="ECO:0000313" key="7">
    <source>
        <dbReference type="EMBL" id="EGF79975.1"/>
    </source>
</evidence>